<dbReference type="GO" id="GO:0005737">
    <property type="term" value="C:cytoplasm"/>
    <property type="evidence" value="ECO:0007669"/>
    <property type="project" value="TreeGrafter"/>
</dbReference>
<evidence type="ECO:0000313" key="5">
    <source>
        <dbReference type="EMBL" id="KKO05329.1"/>
    </source>
</evidence>
<keyword evidence="4" id="KW-0808">Transferase</keyword>
<reference evidence="5" key="1">
    <citation type="journal article" date="2015" name="Nature">
        <title>Complex archaea that bridge the gap between prokaryotes and eukaryotes.</title>
        <authorList>
            <person name="Spang A."/>
            <person name="Saw J.H."/>
            <person name="Jorgensen S.L."/>
            <person name="Zaremba-Niedzwiedzka K."/>
            <person name="Martijn J."/>
            <person name="Lind A.E."/>
            <person name="van Eijk R."/>
            <person name="Schleper C."/>
            <person name="Guy L."/>
            <person name="Ettema T.J."/>
        </authorList>
    </citation>
    <scope>NUCLEOTIDE SEQUENCE</scope>
</reference>
<sequence length="270" mass="28769">MSSQSTQKHITLSTLNKIRADGLKFACLTAYDACFSGLLNDAGVEVILVGDSLGMVLQGHDNTLPVTMADMVYHVQCVKRGNSRAFLMADMPFMSYSSETETLENAAALMRAGAEMVKLEGGAWLASSTRLLAERGIPVCVHMGLTPQSINRIGGYLVQGRDPVQAQNMIREAEQLQEAGASILLLECVPTALAKRITETLSIPVIGIGAGPHTTGQVLVLHDLLGISPIRPKFVKNFLAESDNGIAGAIRGYADAVRTGAFPAAEHSFD</sequence>
<evidence type="ECO:0000256" key="1">
    <source>
        <dbReference type="ARBA" id="ARBA00005033"/>
    </source>
</evidence>
<proteinExistence type="inferred from homology"/>
<dbReference type="Pfam" id="PF02548">
    <property type="entry name" value="Pantoate_transf"/>
    <property type="match status" value="1"/>
</dbReference>
<dbReference type="NCBIfam" id="NF001452">
    <property type="entry name" value="PRK00311.1"/>
    <property type="match status" value="1"/>
</dbReference>
<evidence type="ECO:0000256" key="3">
    <source>
        <dbReference type="ARBA" id="ARBA00012618"/>
    </source>
</evidence>
<dbReference type="GO" id="GO:0015940">
    <property type="term" value="P:pantothenate biosynthetic process"/>
    <property type="evidence" value="ECO:0007669"/>
    <property type="project" value="InterPro"/>
</dbReference>
<dbReference type="AlphaFoldDB" id="A0A0F9YL86"/>
<dbReference type="HAMAP" id="MF_00156">
    <property type="entry name" value="PanB"/>
    <property type="match status" value="1"/>
</dbReference>
<dbReference type="CDD" id="cd06557">
    <property type="entry name" value="KPHMT-like"/>
    <property type="match status" value="1"/>
</dbReference>
<dbReference type="GO" id="GO:0003864">
    <property type="term" value="F:3-methyl-2-oxobutanoate hydroxymethyltransferase activity"/>
    <property type="evidence" value="ECO:0007669"/>
    <property type="project" value="UniProtKB-EC"/>
</dbReference>
<evidence type="ECO:0000256" key="4">
    <source>
        <dbReference type="ARBA" id="ARBA00022679"/>
    </source>
</evidence>
<dbReference type="GO" id="GO:0000287">
    <property type="term" value="F:magnesium ion binding"/>
    <property type="evidence" value="ECO:0007669"/>
    <property type="project" value="TreeGrafter"/>
</dbReference>
<name>A0A0F9YL86_9ZZZZ</name>
<organism evidence="5">
    <name type="scientific">marine sediment metagenome</name>
    <dbReference type="NCBI Taxonomy" id="412755"/>
    <lineage>
        <taxon>unclassified sequences</taxon>
        <taxon>metagenomes</taxon>
        <taxon>ecological metagenomes</taxon>
    </lineage>
</organism>
<comment type="similarity">
    <text evidence="2">Belongs to the PanB family.</text>
</comment>
<dbReference type="NCBIfam" id="TIGR00222">
    <property type="entry name" value="panB"/>
    <property type="match status" value="1"/>
</dbReference>
<gene>
    <name evidence="5" type="ORF">LCGC14_0076000</name>
</gene>
<dbReference type="InterPro" id="IPR003700">
    <property type="entry name" value="Pantoate_hydroxy_MeTrfase"/>
</dbReference>
<dbReference type="Gene3D" id="3.20.20.60">
    <property type="entry name" value="Phosphoenolpyruvate-binding domains"/>
    <property type="match status" value="1"/>
</dbReference>
<protein>
    <recommendedName>
        <fullName evidence="3">3-methyl-2-oxobutanoate hydroxymethyltransferase</fullName>
        <ecNumber evidence="3">2.1.2.11</ecNumber>
    </recommendedName>
</protein>
<dbReference type="FunFam" id="3.20.20.60:FF:000003">
    <property type="entry name" value="3-methyl-2-oxobutanoate hydroxymethyltransferase"/>
    <property type="match status" value="1"/>
</dbReference>
<dbReference type="InterPro" id="IPR040442">
    <property type="entry name" value="Pyrv_kinase-like_dom_sf"/>
</dbReference>
<dbReference type="PIRSF" id="PIRSF000388">
    <property type="entry name" value="Pantoate_hydroxy_MeTrfase"/>
    <property type="match status" value="1"/>
</dbReference>
<dbReference type="InterPro" id="IPR015813">
    <property type="entry name" value="Pyrv/PenolPyrv_kinase-like_dom"/>
</dbReference>
<dbReference type="PANTHER" id="PTHR20881">
    <property type="entry name" value="3-METHYL-2-OXOBUTANOATE HYDROXYMETHYLTRANSFERASE"/>
    <property type="match status" value="1"/>
</dbReference>
<evidence type="ECO:0000256" key="2">
    <source>
        <dbReference type="ARBA" id="ARBA00008676"/>
    </source>
</evidence>
<comment type="caution">
    <text evidence="5">The sequence shown here is derived from an EMBL/GenBank/DDBJ whole genome shotgun (WGS) entry which is preliminary data.</text>
</comment>
<comment type="pathway">
    <text evidence="1">Cofactor biosynthesis; (R)-pantothenate biosynthesis; (R)-pantoate from 3-methyl-2-oxobutanoate: step 1/2.</text>
</comment>
<dbReference type="SUPFAM" id="SSF51621">
    <property type="entry name" value="Phosphoenolpyruvate/pyruvate domain"/>
    <property type="match status" value="1"/>
</dbReference>
<dbReference type="PANTHER" id="PTHR20881:SF0">
    <property type="entry name" value="3-METHYL-2-OXOBUTANOATE HYDROXYMETHYLTRANSFERASE"/>
    <property type="match status" value="1"/>
</dbReference>
<dbReference type="EC" id="2.1.2.11" evidence="3"/>
<dbReference type="EMBL" id="LAZR01000019">
    <property type="protein sequence ID" value="KKO05329.1"/>
    <property type="molecule type" value="Genomic_DNA"/>
</dbReference>
<accession>A0A0F9YL86</accession>